<organism evidence="1">
    <name type="scientific">marine metagenome</name>
    <dbReference type="NCBI Taxonomy" id="408172"/>
    <lineage>
        <taxon>unclassified sequences</taxon>
        <taxon>metagenomes</taxon>
        <taxon>ecological metagenomes</taxon>
    </lineage>
</organism>
<dbReference type="PANTHER" id="PTHR30244">
    <property type="entry name" value="TRANSAMINASE"/>
    <property type="match status" value="1"/>
</dbReference>
<dbReference type="Gene3D" id="3.40.640.10">
    <property type="entry name" value="Type I PLP-dependent aspartate aminotransferase-like (Major domain)"/>
    <property type="match status" value="1"/>
</dbReference>
<dbReference type="SUPFAM" id="SSF53383">
    <property type="entry name" value="PLP-dependent transferases"/>
    <property type="match status" value="1"/>
</dbReference>
<dbReference type="GO" id="GO:0030170">
    <property type="term" value="F:pyridoxal phosphate binding"/>
    <property type="evidence" value="ECO:0007669"/>
    <property type="project" value="TreeGrafter"/>
</dbReference>
<dbReference type="GO" id="GO:0008483">
    <property type="term" value="F:transaminase activity"/>
    <property type="evidence" value="ECO:0007669"/>
    <property type="project" value="TreeGrafter"/>
</dbReference>
<dbReference type="InterPro" id="IPR015424">
    <property type="entry name" value="PyrdxlP-dep_Trfase"/>
</dbReference>
<dbReference type="AlphaFoldDB" id="A0A382H4W9"/>
<dbReference type="InterPro" id="IPR015421">
    <property type="entry name" value="PyrdxlP-dep_Trfase_major"/>
</dbReference>
<dbReference type="PANTHER" id="PTHR30244:SF34">
    <property type="entry name" value="DTDP-4-AMINO-4,6-DIDEOXYGALACTOSE TRANSAMINASE"/>
    <property type="match status" value="1"/>
</dbReference>
<dbReference type="PIRSF" id="PIRSF000390">
    <property type="entry name" value="PLP_StrS"/>
    <property type="match status" value="1"/>
</dbReference>
<dbReference type="Pfam" id="PF01041">
    <property type="entry name" value="DegT_DnrJ_EryC1"/>
    <property type="match status" value="1"/>
</dbReference>
<sequence>MNKKTDAFGNKKIKVPFVVPTINSNDKNQILKALSSNLLTDGPNLREFEKNFQNYTRSKFSTGVSNATAGLMLSLKALDISKNDEVIIPDITFVATANAVLSCNATPVLSDVNYEDLNISIDSIEENITKKTKAIIPVHFAGKSCDMKQIMKIAKKYDLKIVEDCAHAIGTLYEKKHVGTFGDTGCFSFYPTKNLTTFEGGMITSKAKKISEFLRKSRNHGIDKSLKDRFTKGLPWEFDIEELGFNFRLDEIRSALGNNQLKRLENMNKQRRLAAKYYHSKLQDIKGISLPSQKSSSNDSWHLYVIKILDNFAISRNSLFHSLLSNGIRTSVHYKPLHLF</sequence>
<protein>
    <recommendedName>
        <fullName evidence="2">UDP-4-amino-4, 6-dideoxy-N-acetyl-beta-L-altrosamine transaminase</fullName>
    </recommendedName>
</protein>
<gene>
    <name evidence="1" type="ORF">METZ01_LOCUS235190</name>
</gene>
<dbReference type="InterPro" id="IPR015422">
    <property type="entry name" value="PyrdxlP-dep_Trfase_small"/>
</dbReference>
<dbReference type="CDD" id="cd00616">
    <property type="entry name" value="AHBA_syn"/>
    <property type="match status" value="1"/>
</dbReference>
<name>A0A382H4W9_9ZZZZ</name>
<evidence type="ECO:0000313" key="1">
    <source>
        <dbReference type="EMBL" id="SVB82336.1"/>
    </source>
</evidence>
<accession>A0A382H4W9</accession>
<dbReference type="Gene3D" id="3.90.1150.10">
    <property type="entry name" value="Aspartate Aminotransferase, domain 1"/>
    <property type="match status" value="1"/>
</dbReference>
<evidence type="ECO:0008006" key="2">
    <source>
        <dbReference type="Google" id="ProtNLM"/>
    </source>
</evidence>
<feature type="non-terminal residue" evidence="1">
    <location>
        <position position="340"/>
    </location>
</feature>
<proteinExistence type="predicted"/>
<reference evidence="1" key="1">
    <citation type="submission" date="2018-05" db="EMBL/GenBank/DDBJ databases">
        <authorList>
            <person name="Lanie J.A."/>
            <person name="Ng W.-L."/>
            <person name="Kazmierczak K.M."/>
            <person name="Andrzejewski T.M."/>
            <person name="Davidsen T.M."/>
            <person name="Wayne K.J."/>
            <person name="Tettelin H."/>
            <person name="Glass J.I."/>
            <person name="Rusch D."/>
            <person name="Podicherti R."/>
            <person name="Tsui H.-C.T."/>
            <person name="Winkler M.E."/>
        </authorList>
    </citation>
    <scope>NUCLEOTIDE SEQUENCE</scope>
</reference>
<dbReference type="InterPro" id="IPR000653">
    <property type="entry name" value="DegT/StrS_aminotransferase"/>
</dbReference>
<dbReference type="EMBL" id="UINC01059195">
    <property type="protein sequence ID" value="SVB82336.1"/>
    <property type="molecule type" value="Genomic_DNA"/>
</dbReference>
<dbReference type="GO" id="GO:0000271">
    <property type="term" value="P:polysaccharide biosynthetic process"/>
    <property type="evidence" value="ECO:0007669"/>
    <property type="project" value="TreeGrafter"/>
</dbReference>